<keyword evidence="1" id="KW-0472">Membrane</keyword>
<keyword evidence="3" id="KW-1185">Reference proteome</keyword>
<evidence type="ECO:0008006" key="4">
    <source>
        <dbReference type="Google" id="ProtNLM"/>
    </source>
</evidence>
<evidence type="ECO:0000313" key="2">
    <source>
        <dbReference type="EMBL" id="MFC4852694.1"/>
    </source>
</evidence>
<keyword evidence="1" id="KW-0812">Transmembrane</keyword>
<dbReference type="Proteomes" id="UP001595859">
    <property type="component" value="Unassembled WGS sequence"/>
</dbReference>
<gene>
    <name evidence="2" type="ORF">ACFPCV_04195</name>
</gene>
<sequence length="75" mass="7943">MPTREARSRVRAPRAGSVRTWVLAGLLSFGVWLSIAPFALEYQAGDVPLRATVNDSVVGVAVVGLALVGLGRPDR</sequence>
<dbReference type="EMBL" id="JBHSIS010000002">
    <property type="protein sequence ID" value="MFC4852694.1"/>
    <property type="molecule type" value="Genomic_DNA"/>
</dbReference>
<evidence type="ECO:0000256" key="1">
    <source>
        <dbReference type="SAM" id="Phobius"/>
    </source>
</evidence>
<protein>
    <recommendedName>
        <fullName evidence="4">SPW repeat-containing protein</fullName>
    </recommendedName>
</protein>
<feature type="transmembrane region" description="Helical" evidence="1">
    <location>
        <begin position="21"/>
        <end position="40"/>
    </location>
</feature>
<reference evidence="3" key="1">
    <citation type="journal article" date="2019" name="Int. J. Syst. Evol. Microbiol.">
        <title>The Global Catalogue of Microorganisms (GCM) 10K type strain sequencing project: providing services to taxonomists for standard genome sequencing and annotation.</title>
        <authorList>
            <consortium name="The Broad Institute Genomics Platform"/>
            <consortium name="The Broad Institute Genome Sequencing Center for Infectious Disease"/>
            <person name="Wu L."/>
            <person name="Ma J."/>
        </authorList>
    </citation>
    <scope>NUCLEOTIDE SEQUENCE [LARGE SCALE GENOMIC DNA]</scope>
    <source>
        <strain evidence="3">ZS-22-S1</strain>
    </source>
</reference>
<organism evidence="2 3">
    <name type="scientific">Actinophytocola glycyrrhizae</name>
    <dbReference type="NCBI Taxonomy" id="2044873"/>
    <lineage>
        <taxon>Bacteria</taxon>
        <taxon>Bacillati</taxon>
        <taxon>Actinomycetota</taxon>
        <taxon>Actinomycetes</taxon>
        <taxon>Pseudonocardiales</taxon>
        <taxon>Pseudonocardiaceae</taxon>
    </lineage>
</organism>
<feature type="transmembrane region" description="Helical" evidence="1">
    <location>
        <begin position="52"/>
        <end position="70"/>
    </location>
</feature>
<dbReference type="RefSeq" id="WP_378054633.1">
    <property type="nucleotide sequence ID" value="NZ_JBHSIS010000002.1"/>
</dbReference>
<comment type="caution">
    <text evidence="2">The sequence shown here is derived from an EMBL/GenBank/DDBJ whole genome shotgun (WGS) entry which is preliminary data.</text>
</comment>
<name>A0ABV9RVK2_9PSEU</name>
<evidence type="ECO:0000313" key="3">
    <source>
        <dbReference type="Proteomes" id="UP001595859"/>
    </source>
</evidence>
<proteinExistence type="predicted"/>
<accession>A0ABV9RVK2</accession>
<keyword evidence="1" id="KW-1133">Transmembrane helix</keyword>